<dbReference type="EMBL" id="JASCZI010000052">
    <property type="protein sequence ID" value="MED6107813.1"/>
    <property type="molecule type" value="Genomic_DNA"/>
</dbReference>
<evidence type="ECO:0000313" key="2">
    <source>
        <dbReference type="Proteomes" id="UP001341840"/>
    </source>
</evidence>
<protein>
    <submittedName>
        <fullName evidence="1">Uncharacterized protein</fullName>
    </submittedName>
</protein>
<gene>
    <name evidence="1" type="ORF">PIB30_017702</name>
</gene>
<sequence>MSKLRQQLLKLVFYQSSKAGFEEYSWIHVTLEDAEHAWRVSSKKCPLQTICAGWADRVAKRIKATDGDTTLPIVVGVLSLSSPAGWILRWEISISGTRVRHAIIAIQTKDDCIAKAASEAAAEKTAIGCYSSAAVAIRVGRETEYVNWKVALNITEAMSLRIHTS</sequence>
<comment type="caution">
    <text evidence="1">The sequence shown here is derived from an EMBL/GenBank/DDBJ whole genome shotgun (WGS) entry which is preliminary data.</text>
</comment>
<proteinExistence type="predicted"/>
<name>A0ABU6Q7P0_9FABA</name>
<keyword evidence="2" id="KW-1185">Reference proteome</keyword>
<evidence type="ECO:0000313" key="1">
    <source>
        <dbReference type="EMBL" id="MED6107813.1"/>
    </source>
</evidence>
<reference evidence="1 2" key="1">
    <citation type="journal article" date="2023" name="Plants (Basel)">
        <title>Bridging the Gap: Combining Genomics and Transcriptomics Approaches to Understand Stylosanthes scabra, an Orphan Legume from the Brazilian Caatinga.</title>
        <authorList>
            <person name="Ferreira-Neto J.R.C."/>
            <person name="da Silva M.D."/>
            <person name="Binneck E."/>
            <person name="de Melo N.F."/>
            <person name="da Silva R.H."/>
            <person name="de Melo A.L.T.M."/>
            <person name="Pandolfi V."/>
            <person name="Bustamante F.O."/>
            <person name="Brasileiro-Vidal A.C."/>
            <person name="Benko-Iseppon A.M."/>
        </authorList>
    </citation>
    <scope>NUCLEOTIDE SEQUENCE [LARGE SCALE GENOMIC DNA]</scope>
    <source>
        <tissue evidence="1">Leaves</tissue>
    </source>
</reference>
<accession>A0ABU6Q7P0</accession>
<dbReference type="Proteomes" id="UP001341840">
    <property type="component" value="Unassembled WGS sequence"/>
</dbReference>
<organism evidence="1 2">
    <name type="scientific">Stylosanthes scabra</name>
    <dbReference type="NCBI Taxonomy" id="79078"/>
    <lineage>
        <taxon>Eukaryota</taxon>
        <taxon>Viridiplantae</taxon>
        <taxon>Streptophyta</taxon>
        <taxon>Embryophyta</taxon>
        <taxon>Tracheophyta</taxon>
        <taxon>Spermatophyta</taxon>
        <taxon>Magnoliopsida</taxon>
        <taxon>eudicotyledons</taxon>
        <taxon>Gunneridae</taxon>
        <taxon>Pentapetalae</taxon>
        <taxon>rosids</taxon>
        <taxon>fabids</taxon>
        <taxon>Fabales</taxon>
        <taxon>Fabaceae</taxon>
        <taxon>Papilionoideae</taxon>
        <taxon>50 kb inversion clade</taxon>
        <taxon>dalbergioids sensu lato</taxon>
        <taxon>Dalbergieae</taxon>
        <taxon>Pterocarpus clade</taxon>
        <taxon>Stylosanthes</taxon>
    </lineage>
</organism>